<evidence type="ECO:0000313" key="2">
    <source>
        <dbReference type="EMBL" id="CAJ0557304.1"/>
    </source>
</evidence>
<dbReference type="AlphaFoldDB" id="A0AA36FNW4"/>
<dbReference type="Proteomes" id="UP001177023">
    <property type="component" value="Unassembled WGS sequence"/>
</dbReference>
<feature type="non-terminal residue" evidence="2">
    <location>
        <position position="165"/>
    </location>
</feature>
<keyword evidence="1" id="KW-0812">Transmembrane</keyword>
<comment type="caution">
    <text evidence="2">The sequence shown here is derived from an EMBL/GenBank/DDBJ whole genome shotgun (WGS) entry which is preliminary data.</text>
</comment>
<keyword evidence="1" id="KW-1133">Transmembrane helix</keyword>
<evidence type="ECO:0000313" key="3">
    <source>
        <dbReference type="Proteomes" id="UP001177023"/>
    </source>
</evidence>
<dbReference type="InterPro" id="IPR016516">
    <property type="entry name" value="UCP07580"/>
</dbReference>
<gene>
    <name evidence="2" type="ORF">MSPICULIGERA_LOCUS62</name>
</gene>
<name>A0AA36FNW4_9BILA</name>
<sequence length="165" mass="18748">MACSPIRLEDAGMHPMMLDMVKWHGAEEVEHRNVAFDAYMYVDGSYARRVRTALLASFTLFVLFIASMNYLFRQDPSTTKGRLWPLQLISATRRGLVPNMKFLITEILRICGRASILPRSGTWTSPCVTSLARLLPIVLPKRAQDELRRLPTVPTTHPTSHRPGR</sequence>
<dbReference type="Pfam" id="PF10118">
    <property type="entry name" value="Metal_hydrol"/>
    <property type="match status" value="1"/>
</dbReference>
<keyword evidence="1" id="KW-0472">Membrane</keyword>
<dbReference type="PANTHER" id="PTHR39456:SF1">
    <property type="entry name" value="METAL-DEPENDENT HYDROLASE"/>
    <property type="match status" value="1"/>
</dbReference>
<reference evidence="2" key="1">
    <citation type="submission" date="2023-06" db="EMBL/GenBank/DDBJ databases">
        <authorList>
            <person name="Delattre M."/>
        </authorList>
    </citation>
    <scope>NUCLEOTIDE SEQUENCE</scope>
    <source>
        <strain evidence="2">AF72</strain>
    </source>
</reference>
<dbReference type="PANTHER" id="PTHR39456">
    <property type="entry name" value="METAL-DEPENDENT HYDROLASE"/>
    <property type="match status" value="1"/>
</dbReference>
<proteinExistence type="predicted"/>
<evidence type="ECO:0000256" key="1">
    <source>
        <dbReference type="SAM" id="Phobius"/>
    </source>
</evidence>
<dbReference type="EMBL" id="CATQJA010000002">
    <property type="protein sequence ID" value="CAJ0557304.1"/>
    <property type="molecule type" value="Genomic_DNA"/>
</dbReference>
<evidence type="ECO:0008006" key="4">
    <source>
        <dbReference type="Google" id="ProtNLM"/>
    </source>
</evidence>
<organism evidence="2 3">
    <name type="scientific">Mesorhabditis spiculigera</name>
    <dbReference type="NCBI Taxonomy" id="96644"/>
    <lineage>
        <taxon>Eukaryota</taxon>
        <taxon>Metazoa</taxon>
        <taxon>Ecdysozoa</taxon>
        <taxon>Nematoda</taxon>
        <taxon>Chromadorea</taxon>
        <taxon>Rhabditida</taxon>
        <taxon>Rhabditina</taxon>
        <taxon>Rhabditomorpha</taxon>
        <taxon>Rhabditoidea</taxon>
        <taxon>Rhabditidae</taxon>
        <taxon>Mesorhabditinae</taxon>
        <taxon>Mesorhabditis</taxon>
    </lineage>
</organism>
<feature type="transmembrane region" description="Helical" evidence="1">
    <location>
        <begin position="53"/>
        <end position="72"/>
    </location>
</feature>
<keyword evidence="3" id="KW-1185">Reference proteome</keyword>
<accession>A0AA36FNW4</accession>
<protein>
    <recommendedName>
        <fullName evidence="4">Metal-dependent hydrolase</fullName>
    </recommendedName>
</protein>